<dbReference type="OrthoDB" id="3346544at2759"/>
<feature type="transmembrane region" description="Helical" evidence="1">
    <location>
        <begin position="216"/>
        <end position="243"/>
    </location>
</feature>
<dbReference type="AlphaFoldDB" id="A0A165RW38"/>
<sequence length="344" mass="38256">MAVVIPMLSIILVTVCIESLLYGIFFVLSVISLYILARRREDIVNAALNVRGKRRIAYMTPMSVAAIFIFITNTAHWIVAVYRLFSGFMYYEDGTQPTAYYTNPSMATEVAQNTLLMISLIIGDAMIIYRLWLVWAYNIPVTVFPLSTLIGLIVCAVGSIYASALSKPGENIFATATGRWITANCVFTLCTNVYSTATIAWRIWRANSQVRQYGGSSLMGVIGILIESAALYTVWTILFFVTYHVQSDLQYFVSESYCAMAGITFMLIHVRVGLGWEQRASSSHNDSIDLTATRDSRQHQFGSPRVAVNITRIVHRDGDDELDDTDSAPIKFAPNSDISLPGCP</sequence>
<dbReference type="Proteomes" id="UP000076727">
    <property type="component" value="Unassembled WGS sequence"/>
</dbReference>
<feature type="transmembrane region" description="Helical" evidence="1">
    <location>
        <begin position="141"/>
        <end position="161"/>
    </location>
</feature>
<accession>A0A165RW38</accession>
<evidence type="ECO:0008006" key="4">
    <source>
        <dbReference type="Google" id="ProtNLM"/>
    </source>
</evidence>
<feature type="transmembrane region" description="Helical" evidence="1">
    <location>
        <begin position="110"/>
        <end position="129"/>
    </location>
</feature>
<evidence type="ECO:0000256" key="1">
    <source>
        <dbReference type="SAM" id="Phobius"/>
    </source>
</evidence>
<feature type="transmembrane region" description="Helical" evidence="1">
    <location>
        <begin position="249"/>
        <end position="270"/>
    </location>
</feature>
<name>A0A165RW38_9APHY</name>
<organism evidence="2 3">
    <name type="scientific">Daedalea quercina L-15889</name>
    <dbReference type="NCBI Taxonomy" id="1314783"/>
    <lineage>
        <taxon>Eukaryota</taxon>
        <taxon>Fungi</taxon>
        <taxon>Dikarya</taxon>
        <taxon>Basidiomycota</taxon>
        <taxon>Agaricomycotina</taxon>
        <taxon>Agaricomycetes</taxon>
        <taxon>Polyporales</taxon>
        <taxon>Fomitopsis</taxon>
    </lineage>
</organism>
<feature type="transmembrane region" description="Helical" evidence="1">
    <location>
        <begin position="6"/>
        <end position="36"/>
    </location>
</feature>
<dbReference type="EMBL" id="KV429047">
    <property type="protein sequence ID" value="KZT71226.1"/>
    <property type="molecule type" value="Genomic_DNA"/>
</dbReference>
<gene>
    <name evidence="2" type="ORF">DAEQUDRAFT_810186</name>
</gene>
<evidence type="ECO:0000313" key="3">
    <source>
        <dbReference type="Proteomes" id="UP000076727"/>
    </source>
</evidence>
<keyword evidence="1" id="KW-0472">Membrane</keyword>
<feature type="transmembrane region" description="Helical" evidence="1">
    <location>
        <begin position="181"/>
        <end position="204"/>
    </location>
</feature>
<keyword evidence="1" id="KW-1133">Transmembrane helix</keyword>
<proteinExistence type="predicted"/>
<reference evidence="2 3" key="1">
    <citation type="journal article" date="2016" name="Mol. Biol. Evol.">
        <title>Comparative Genomics of Early-Diverging Mushroom-Forming Fungi Provides Insights into the Origins of Lignocellulose Decay Capabilities.</title>
        <authorList>
            <person name="Nagy L.G."/>
            <person name="Riley R."/>
            <person name="Tritt A."/>
            <person name="Adam C."/>
            <person name="Daum C."/>
            <person name="Floudas D."/>
            <person name="Sun H."/>
            <person name="Yadav J.S."/>
            <person name="Pangilinan J."/>
            <person name="Larsson K.H."/>
            <person name="Matsuura K."/>
            <person name="Barry K."/>
            <person name="Labutti K."/>
            <person name="Kuo R."/>
            <person name="Ohm R.A."/>
            <person name="Bhattacharya S.S."/>
            <person name="Shirouzu T."/>
            <person name="Yoshinaga Y."/>
            <person name="Martin F.M."/>
            <person name="Grigoriev I.V."/>
            <person name="Hibbett D.S."/>
        </authorList>
    </citation>
    <scope>NUCLEOTIDE SEQUENCE [LARGE SCALE GENOMIC DNA]</scope>
    <source>
        <strain evidence="2 3">L-15889</strain>
    </source>
</reference>
<keyword evidence="3" id="KW-1185">Reference proteome</keyword>
<keyword evidence="1" id="KW-0812">Transmembrane</keyword>
<dbReference type="STRING" id="1314783.A0A165RW38"/>
<evidence type="ECO:0000313" key="2">
    <source>
        <dbReference type="EMBL" id="KZT71226.1"/>
    </source>
</evidence>
<protein>
    <recommendedName>
        <fullName evidence="4">Family A G protein-coupled receptor-like protein</fullName>
    </recommendedName>
</protein>
<feature type="transmembrane region" description="Helical" evidence="1">
    <location>
        <begin position="56"/>
        <end position="79"/>
    </location>
</feature>